<accession>A0A086TLE3</accession>
<evidence type="ECO:0000256" key="1">
    <source>
        <dbReference type="ARBA" id="ARBA00022723"/>
    </source>
</evidence>
<evidence type="ECO:0000313" key="6">
    <source>
        <dbReference type="EMBL" id="KFH62770.1"/>
    </source>
</evidence>
<evidence type="ECO:0000256" key="4">
    <source>
        <dbReference type="SAM" id="SignalP"/>
    </source>
</evidence>
<name>A0A086TLE3_9FUNG</name>
<keyword evidence="7" id="KW-1185">Reference proteome</keyword>
<gene>
    <name evidence="6" type="ORF">MVEG_11296</name>
</gene>
<evidence type="ECO:0000259" key="5">
    <source>
        <dbReference type="PROSITE" id="PS51677"/>
    </source>
</evidence>
<feature type="region of interest" description="Disordered" evidence="3">
    <location>
        <begin position="338"/>
        <end position="360"/>
    </location>
</feature>
<dbReference type="Proteomes" id="UP000243308">
    <property type="component" value="Unassembled WGS sequence"/>
</dbReference>
<dbReference type="Pfam" id="PF01522">
    <property type="entry name" value="Polysacc_deac_1"/>
    <property type="match status" value="1"/>
</dbReference>
<dbReference type="InterPro" id="IPR011330">
    <property type="entry name" value="Glyco_hydro/deAcase_b/a-brl"/>
</dbReference>
<dbReference type="EMBL" id="KN042430">
    <property type="protein sequence ID" value="KFH62770.1"/>
    <property type="molecule type" value="Genomic_DNA"/>
</dbReference>
<dbReference type="GO" id="GO:0009272">
    <property type="term" value="P:fungal-type cell wall biogenesis"/>
    <property type="evidence" value="ECO:0007669"/>
    <property type="project" value="UniProtKB-ARBA"/>
</dbReference>
<dbReference type="PANTHER" id="PTHR10587">
    <property type="entry name" value="GLYCOSYL TRANSFERASE-RELATED"/>
    <property type="match status" value="1"/>
</dbReference>
<feature type="domain" description="NodB homology" evidence="5">
    <location>
        <begin position="117"/>
        <end position="308"/>
    </location>
</feature>
<dbReference type="InterPro" id="IPR050248">
    <property type="entry name" value="Polysacc_deacetylase_ArnD"/>
</dbReference>
<protein>
    <recommendedName>
        <fullName evidence="5">NodB homology domain-containing protein</fullName>
    </recommendedName>
</protein>
<sequence length="388" mass="40807">MLVKLSLIAALVTLANAAPSTTTSAAAKPTAAPLLPIPAYSGKLVGAYPPVDVTAPTDTPLVKQWLAELNLTSVPVFPVTKFDAAGDLLNPNSVPAAACDWTVTNCINKDIINCPKGIWGLTYDDGPTTFSPQLYDFLDETDQKATLFYIGSNVVTNPDIARRACAAGHQIAVHTWSHNPSTTLTNEQFVAEVKYTEMAIKELCGFTPTYFRPPYGDIDNRIRGLLDQMGYTSVIWDIDTNDWQMAPGGTRTEAEVDTAFDQWVAGAGNLTVGHVCLEHELYQNSVTSAITNLPKIQKTWKAMPVSACVNDPHPYHEKNITLATLNGAKTGVTSNTTLTTTGGSATTSGTSATVTPAGTGKSSGASVKSLGAGAVVAAVAFAAASLGL</sequence>
<feature type="signal peptide" evidence="4">
    <location>
        <begin position="1"/>
        <end position="17"/>
    </location>
</feature>
<dbReference type="PROSITE" id="PS51677">
    <property type="entry name" value="NODB"/>
    <property type="match status" value="1"/>
</dbReference>
<dbReference type="PANTHER" id="PTHR10587:SF133">
    <property type="entry name" value="CHITIN DEACETYLASE 1-RELATED"/>
    <property type="match status" value="1"/>
</dbReference>
<dbReference type="SUPFAM" id="SSF88713">
    <property type="entry name" value="Glycoside hydrolase/deacetylase"/>
    <property type="match status" value="1"/>
</dbReference>
<dbReference type="GO" id="GO:0005975">
    <property type="term" value="P:carbohydrate metabolic process"/>
    <property type="evidence" value="ECO:0007669"/>
    <property type="project" value="InterPro"/>
</dbReference>
<dbReference type="OrthoDB" id="407355at2759"/>
<reference evidence="6 7" key="1">
    <citation type="submission" date="2011-02" db="EMBL/GenBank/DDBJ databases">
        <title>The Genome Sequence of Mortierella verticillata NRRL 6337.</title>
        <authorList>
            <consortium name="The Broad Institute Genome Sequencing Platform"/>
            <person name="Russ C."/>
            <person name="Cuomo C."/>
            <person name="Burger G."/>
            <person name="Gray M.W."/>
            <person name="Holland P.W.H."/>
            <person name="King N."/>
            <person name="Lang F.B.F."/>
            <person name="Roger A.J."/>
            <person name="Ruiz-Trillo I."/>
            <person name="Young S.K."/>
            <person name="Zeng Q."/>
            <person name="Gargeya S."/>
            <person name="Alvarado L."/>
            <person name="Berlin A."/>
            <person name="Chapman S.B."/>
            <person name="Chen Z."/>
            <person name="Freedman E."/>
            <person name="Gellesch M."/>
            <person name="Goldberg J."/>
            <person name="Griggs A."/>
            <person name="Gujja S."/>
            <person name="Heilman E."/>
            <person name="Heiman D."/>
            <person name="Howarth C."/>
            <person name="Mehta T."/>
            <person name="Neiman D."/>
            <person name="Pearson M."/>
            <person name="Roberts A."/>
            <person name="Saif S."/>
            <person name="Shea T."/>
            <person name="Shenoy N."/>
            <person name="Sisk P."/>
            <person name="Stolte C."/>
            <person name="Sykes S."/>
            <person name="White J."/>
            <person name="Yandava C."/>
            <person name="Haas B."/>
            <person name="Nusbaum C."/>
            <person name="Birren B."/>
        </authorList>
    </citation>
    <scope>NUCLEOTIDE SEQUENCE [LARGE SCALE GENOMIC DNA]</scope>
    <source>
        <strain evidence="6 7">NRRL 6337</strain>
    </source>
</reference>
<evidence type="ECO:0000256" key="3">
    <source>
        <dbReference type="SAM" id="MobiDB-lite"/>
    </source>
</evidence>
<dbReference type="GO" id="GO:0046872">
    <property type="term" value="F:metal ion binding"/>
    <property type="evidence" value="ECO:0007669"/>
    <property type="project" value="UniProtKB-KW"/>
</dbReference>
<organism evidence="6 7">
    <name type="scientific">Podila verticillata NRRL 6337</name>
    <dbReference type="NCBI Taxonomy" id="1069443"/>
    <lineage>
        <taxon>Eukaryota</taxon>
        <taxon>Fungi</taxon>
        <taxon>Fungi incertae sedis</taxon>
        <taxon>Mucoromycota</taxon>
        <taxon>Mortierellomycotina</taxon>
        <taxon>Mortierellomycetes</taxon>
        <taxon>Mortierellales</taxon>
        <taxon>Mortierellaceae</taxon>
        <taxon>Podila</taxon>
    </lineage>
</organism>
<evidence type="ECO:0000256" key="2">
    <source>
        <dbReference type="ARBA" id="ARBA00022801"/>
    </source>
</evidence>
<feature type="chain" id="PRO_5001815836" description="NodB homology domain-containing protein" evidence="4">
    <location>
        <begin position="18"/>
        <end position="388"/>
    </location>
</feature>
<keyword evidence="4" id="KW-0732">Signal</keyword>
<keyword evidence="1" id="KW-0479">Metal-binding</keyword>
<proteinExistence type="predicted"/>
<dbReference type="GO" id="GO:0016020">
    <property type="term" value="C:membrane"/>
    <property type="evidence" value="ECO:0007669"/>
    <property type="project" value="TreeGrafter"/>
</dbReference>
<keyword evidence="2" id="KW-0378">Hydrolase</keyword>
<dbReference type="InterPro" id="IPR002509">
    <property type="entry name" value="NODB_dom"/>
</dbReference>
<dbReference type="Gene3D" id="3.20.20.370">
    <property type="entry name" value="Glycoside hydrolase/deacetylase"/>
    <property type="match status" value="1"/>
</dbReference>
<evidence type="ECO:0000313" key="7">
    <source>
        <dbReference type="Proteomes" id="UP000243308"/>
    </source>
</evidence>
<dbReference type="AlphaFoldDB" id="A0A086TLE3"/>
<dbReference type="GO" id="GO:0004099">
    <property type="term" value="F:chitin deacetylase activity"/>
    <property type="evidence" value="ECO:0007669"/>
    <property type="project" value="UniProtKB-ARBA"/>
</dbReference>